<dbReference type="AlphaFoldDB" id="A0A5B7IUG0"/>
<dbReference type="Proteomes" id="UP000324222">
    <property type="component" value="Unassembled WGS sequence"/>
</dbReference>
<organism evidence="2 3">
    <name type="scientific">Portunus trituberculatus</name>
    <name type="common">Swimming crab</name>
    <name type="synonym">Neptunus trituberculatus</name>
    <dbReference type="NCBI Taxonomy" id="210409"/>
    <lineage>
        <taxon>Eukaryota</taxon>
        <taxon>Metazoa</taxon>
        <taxon>Ecdysozoa</taxon>
        <taxon>Arthropoda</taxon>
        <taxon>Crustacea</taxon>
        <taxon>Multicrustacea</taxon>
        <taxon>Malacostraca</taxon>
        <taxon>Eumalacostraca</taxon>
        <taxon>Eucarida</taxon>
        <taxon>Decapoda</taxon>
        <taxon>Pleocyemata</taxon>
        <taxon>Brachyura</taxon>
        <taxon>Eubrachyura</taxon>
        <taxon>Portunoidea</taxon>
        <taxon>Portunidae</taxon>
        <taxon>Portuninae</taxon>
        <taxon>Portunus</taxon>
    </lineage>
</organism>
<protein>
    <submittedName>
        <fullName evidence="2">Uncharacterized protein</fullName>
    </submittedName>
</protein>
<keyword evidence="1" id="KW-0472">Membrane</keyword>
<evidence type="ECO:0000313" key="3">
    <source>
        <dbReference type="Proteomes" id="UP000324222"/>
    </source>
</evidence>
<keyword evidence="1" id="KW-0812">Transmembrane</keyword>
<reference evidence="2 3" key="1">
    <citation type="submission" date="2019-05" db="EMBL/GenBank/DDBJ databases">
        <title>Another draft genome of Portunus trituberculatus and its Hox gene families provides insights of decapod evolution.</title>
        <authorList>
            <person name="Jeong J.-H."/>
            <person name="Song I."/>
            <person name="Kim S."/>
            <person name="Choi T."/>
            <person name="Kim D."/>
            <person name="Ryu S."/>
            <person name="Kim W."/>
        </authorList>
    </citation>
    <scope>NUCLEOTIDE SEQUENCE [LARGE SCALE GENOMIC DNA]</scope>
    <source>
        <tissue evidence="2">Muscle</tissue>
    </source>
</reference>
<name>A0A5B7IUG0_PORTR</name>
<evidence type="ECO:0000256" key="1">
    <source>
        <dbReference type="SAM" id="Phobius"/>
    </source>
</evidence>
<comment type="caution">
    <text evidence="2">The sequence shown here is derived from an EMBL/GenBank/DDBJ whole genome shotgun (WGS) entry which is preliminary data.</text>
</comment>
<keyword evidence="3" id="KW-1185">Reference proteome</keyword>
<evidence type="ECO:0000313" key="2">
    <source>
        <dbReference type="EMBL" id="MPC85789.1"/>
    </source>
</evidence>
<proteinExistence type="predicted"/>
<accession>A0A5B7IUG0</accession>
<feature type="transmembrane region" description="Helical" evidence="1">
    <location>
        <begin position="12"/>
        <end position="36"/>
    </location>
</feature>
<sequence length="37" mass="4142">MWVLLGSLWDDPTLFAVSISFLRFLSPGVILTAWCVS</sequence>
<keyword evidence="1" id="KW-1133">Transmembrane helix</keyword>
<gene>
    <name evidence="2" type="ORF">E2C01_080584</name>
</gene>
<dbReference type="EMBL" id="VSRR010069565">
    <property type="protein sequence ID" value="MPC85789.1"/>
    <property type="molecule type" value="Genomic_DNA"/>
</dbReference>